<evidence type="ECO:0000313" key="2">
    <source>
        <dbReference type="Proteomes" id="UP001302329"/>
    </source>
</evidence>
<organism evidence="1 2">
    <name type="scientific">Cyanobium gracile UHCC 0281</name>
    <dbReference type="NCBI Taxonomy" id="3110309"/>
    <lineage>
        <taxon>Bacteria</taxon>
        <taxon>Bacillati</taxon>
        <taxon>Cyanobacteriota</taxon>
        <taxon>Cyanophyceae</taxon>
        <taxon>Synechococcales</taxon>
        <taxon>Prochlorococcaceae</taxon>
        <taxon>Cyanobium</taxon>
    </lineage>
</organism>
<accession>A0ABU5SUQ1</accession>
<dbReference type="EMBL" id="JAYGHY010000015">
    <property type="protein sequence ID" value="MEA5442254.1"/>
    <property type="molecule type" value="Genomic_DNA"/>
</dbReference>
<proteinExistence type="predicted"/>
<protein>
    <submittedName>
        <fullName evidence="1">Uncharacterized protein</fullName>
    </submittedName>
</protein>
<dbReference type="RefSeq" id="WP_323356332.1">
    <property type="nucleotide sequence ID" value="NZ_JAYGHY010000015.1"/>
</dbReference>
<sequence length="60" mass="6581">MVRLLLLGALLLGGGVAFRNEWVVVDWQKMGKDTGVSNLIDPSIFGAQKKSPVQDDRPSR</sequence>
<dbReference type="Proteomes" id="UP001302329">
    <property type="component" value="Unassembled WGS sequence"/>
</dbReference>
<comment type="caution">
    <text evidence="1">The sequence shown here is derived from an EMBL/GenBank/DDBJ whole genome shotgun (WGS) entry which is preliminary data.</text>
</comment>
<name>A0ABU5SUQ1_9CYAN</name>
<reference evidence="1 2" key="1">
    <citation type="submission" date="2023-12" db="EMBL/GenBank/DDBJ databases">
        <title>Baltic Sea Cyanobacteria.</title>
        <authorList>
            <person name="Delbaje E."/>
            <person name="Fewer D.P."/>
            <person name="Shishido T.K."/>
        </authorList>
    </citation>
    <scope>NUCLEOTIDE SEQUENCE [LARGE SCALE GENOMIC DNA]</scope>
    <source>
        <strain evidence="1 2">UHCC 0281</strain>
    </source>
</reference>
<evidence type="ECO:0000313" key="1">
    <source>
        <dbReference type="EMBL" id="MEA5442254.1"/>
    </source>
</evidence>
<keyword evidence="2" id="KW-1185">Reference proteome</keyword>
<gene>
    <name evidence="1" type="ORF">VB739_06790</name>
</gene>